<dbReference type="GO" id="GO:0016020">
    <property type="term" value="C:membrane"/>
    <property type="evidence" value="ECO:0007669"/>
    <property type="project" value="UniProtKB-SubCell"/>
</dbReference>
<dbReference type="GeneID" id="103520529"/>
<dbReference type="RefSeq" id="XP_008483849.2">
    <property type="nucleotide sequence ID" value="XM_008485627.3"/>
</dbReference>
<sequence>MVFFVTSSRVTKFRSNIKRQIEEDFKEGGQRNWVQVLCNGGMATQLAVFYILDAGCGEKPVDFVQDYRSSWLALGILGAFSCCNGDTWASEIGTVMGSGQPYLITSLKKVPRGTNGGVSLVGLLVSFIGGVVVGVAYYATLRYLVDASWLLTSPSQWPVIPICGFGGLAGSIIDSLLGATVQYSGNY</sequence>
<evidence type="ECO:0000256" key="1">
    <source>
        <dbReference type="ARBA" id="ARBA00004141"/>
    </source>
</evidence>
<feature type="transmembrane region" description="Helical" evidence="7">
    <location>
        <begin position="118"/>
        <end position="139"/>
    </location>
</feature>
<dbReference type="InterPro" id="IPR002794">
    <property type="entry name" value="DUF92_TMEM19"/>
</dbReference>
<dbReference type="STRING" id="121845.A0A1S3DL98"/>
<evidence type="ECO:0000313" key="8">
    <source>
        <dbReference type="Proteomes" id="UP000079169"/>
    </source>
</evidence>
<evidence type="ECO:0000256" key="7">
    <source>
        <dbReference type="SAM" id="Phobius"/>
    </source>
</evidence>
<evidence type="ECO:0000256" key="3">
    <source>
        <dbReference type="ARBA" id="ARBA00014258"/>
    </source>
</evidence>
<evidence type="ECO:0000256" key="6">
    <source>
        <dbReference type="ARBA" id="ARBA00023136"/>
    </source>
</evidence>
<reference evidence="9" key="1">
    <citation type="submission" date="2025-08" db="UniProtKB">
        <authorList>
            <consortium name="RefSeq"/>
        </authorList>
    </citation>
    <scope>IDENTIFICATION</scope>
</reference>
<comment type="similarity">
    <text evidence="2">Belongs to the TMEM19 family.</text>
</comment>
<evidence type="ECO:0000256" key="5">
    <source>
        <dbReference type="ARBA" id="ARBA00022989"/>
    </source>
</evidence>
<dbReference type="PaxDb" id="121845-A0A1S3DL98"/>
<keyword evidence="6 7" id="KW-0472">Membrane</keyword>
<name>A0A1S3DL98_DIACI</name>
<dbReference type="Proteomes" id="UP000079169">
    <property type="component" value="Unplaced"/>
</dbReference>
<keyword evidence="8" id="KW-1185">Reference proteome</keyword>
<keyword evidence="5 7" id="KW-1133">Transmembrane helix</keyword>
<evidence type="ECO:0000313" key="9">
    <source>
        <dbReference type="RefSeq" id="XP_008483849.2"/>
    </source>
</evidence>
<comment type="subcellular location">
    <subcellularLocation>
        <location evidence="1">Membrane</location>
        <topology evidence="1">Multi-pass membrane protein</topology>
    </subcellularLocation>
</comment>
<organism evidence="8 9">
    <name type="scientific">Diaphorina citri</name>
    <name type="common">Asian citrus psyllid</name>
    <dbReference type="NCBI Taxonomy" id="121845"/>
    <lineage>
        <taxon>Eukaryota</taxon>
        <taxon>Metazoa</taxon>
        <taxon>Ecdysozoa</taxon>
        <taxon>Arthropoda</taxon>
        <taxon>Hexapoda</taxon>
        <taxon>Insecta</taxon>
        <taxon>Pterygota</taxon>
        <taxon>Neoptera</taxon>
        <taxon>Paraneoptera</taxon>
        <taxon>Hemiptera</taxon>
        <taxon>Sternorrhyncha</taxon>
        <taxon>Psylloidea</taxon>
        <taxon>Psyllidae</taxon>
        <taxon>Diaphorininae</taxon>
        <taxon>Diaphorina</taxon>
    </lineage>
</organism>
<dbReference type="PANTHER" id="PTHR13353:SF5">
    <property type="entry name" value="TRANSMEMBRANE PROTEIN 19"/>
    <property type="match status" value="1"/>
</dbReference>
<evidence type="ECO:0000256" key="2">
    <source>
        <dbReference type="ARBA" id="ARBA00009012"/>
    </source>
</evidence>
<proteinExistence type="inferred from homology"/>
<dbReference type="AlphaFoldDB" id="A0A1S3DL98"/>
<dbReference type="Pfam" id="PF01940">
    <property type="entry name" value="DUF92"/>
    <property type="match status" value="1"/>
</dbReference>
<gene>
    <name evidence="9" type="primary">LOC103520529</name>
</gene>
<dbReference type="KEGG" id="dci:103520529"/>
<keyword evidence="4 7" id="KW-0812">Transmembrane</keyword>
<accession>A0A1S3DL98</accession>
<evidence type="ECO:0000256" key="4">
    <source>
        <dbReference type="ARBA" id="ARBA00022692"/>
    </source>
</evidence>
<feature type="transmembrane region" description="Helical" evidence="7">
    <location>
        <begin position="159"/>
        <end position="181"/>
    </location>
</feature>
<protein>
    <recommendedName>
        <fullName evidence="3">Transmembrane protein 19</fullName>
    </recommendedName>
</protein>
<dbReference type="PANTHER" id="PTHR13353">
    <property type="entry name" value="TRANSMEMBRANE PROTEIN 19"/>
    <property type="match status" value="1"/>
</dbReference>